<sequence>MRVLVPISDSHMKSHGTTATDTFGCPLKQLSINQTLAGSDIVVFRKGTSVVRLDQVKTSSSNRGLVVGVSSIGGHTRRIHHQHRVNINDFAGKSIYIRELAEAYKADFGGSFEFLLFEISPADLIRIAEGAELSGITSLAAETASKDIVLANLARARFRRLKNRRTQARCSSTR</sequence>
<evidence type="ECO:0000313" key="2">
    <source>
        <dbReference type="Proteomes" id="UP000001596"/>
    </source>
</evidence>
<protein>
    <submittedName>
        <fullName evidence="1">AraC-like transcriptional regulator</fullName>
    </submittedName>
</protein>
<dbReference type="Proteomes" id="UP000001596">
    <property type="component" value="Plasmid pAtS4e"/>
</dbReference>
<dbReference type="KEGG" id="avi:Avi_7140"/>
<dbReference type="HOGENOM" id="CLU_1536870_0_0_5"/>
<reference evidence="1 2" key="1">
    <citation type="journal article" date="2009" name="J. Bacteriol.">
        <title>Genome sequences of three Agrobacterium biovars help elucidate the evolution of multichromosome genomes in bacteria.</title>
        <authorList>
            <person name="Slater S.C."/>
            <person name="Goldman B.S."/>
            <person name="Goodner B."/>
            <person name="Setubal J.C."/>
            <person name="Farrand S.K."/>
            <person name="Nester E.W."/>
            <person name="Burr T.J."/>
            <person name="Banta L."/>
            <person name="Dickerman A.W."/>
            <person name="Paulsen I."/>
            <person name="Otten L."/>
            <person name="Suen G."/>
            <person name="Welch R."/>
            <person name="Almeida N.F."/>
            <person name="Arnold F."/>
            <person name="Burton O.T."/>
            <person name="Du Z."/>
            <person name="Ewing A."/>
            <person name="Godsy E."/>
            <person name="Heisel S."/>
            <person name="Houmiel K.L."/>
            <person name="Jhaveri J."/>
            <person name="Lu J."/>
            <person name="Miller N.M."/>
            <person name="Norton S."/>
            <person name="Chen Q."/>
            <person name="Phoolcharoen W."/>
            <person name="Ohlin V."/>
            <person name="Ondrusek D."/>
            <person name="Pride N."/>
            <person name="Stricklin S.L."/>
            <person name="Sun J."/>
            <person name="Wheeler C."/>
            <person name="Wilson L."/>
            <person name="Zhu H."/>
            <person name="Wood D.W."/>
        </authorList>
    </citation>
    <scope>NUCLEOTIDE SEQUENCE [LARGE SCALE GENOMIC DNA]</scope>
    <source>
        <strain evidence="2">S4 / ATCC BAA-846</strain>
        <plasmid evidence="1 2">pAtS4e</plasmid>
    </source>
</reference>
<proteinExistence type="predicted"/>
<keyword evidence="2" id="KW-1185">Reference proteome</keyword>
<dbReference type="EMBL" id="CP000638">
    <property type="protein sequence ID" value="ACM39850.1"/>
    <property type="molecule type" value="Genomic_DNA"/>
</dbReference>
<evidence type="ECO:0000313" key="1">
    <source>
        <dbReference type="EMBL" id="ACM39850.1"/>
    </source>
</evidence>
<dbReference type="eggNOG" id="COG4977">
    <property type="taxonomic scope" value="Bacteria"/>
</dbReference>
<name>B9K4Q2_ALLAM</name>
<dbReference type="AlphaFoldDB" id="B9K4Q2"/>
<geneLocation type="plasmid" evidence="1 2">
    <name>pAtS4e</name>
</geneLocation>
<accession>B9K4Q2</accession>
<organism evidence="1 2">
    <name type="scientific">Allorhizobium ampelinum (strain ATCC BAA-846 / DSM 112012 / S4)</name>
    <name type="common">Agrobacterium vitis (strain S4)</name>
    <dbReference type="NCBI Taxonomy" id="311402"/>
    <lineage>
        <taxon>Bacteria</taxon>
        <taxon>Pseudomonadati</taxon>
        <taxon>Pseudomonadota</taxon>
        <taxon>Alphaproteobacteria</taxon>
        <taxon>Hyphomicrobiales</taxon>
        <taxon>Rhizobiaceae</taxon>
        <taxon>Rhizobium/Agrobacterium group</taxon>
        <taxon>Allorhizobium</taxon>
        <taxon>Allorhizobium ampelinum</taxon>
    </lineage>
</organism>
<keyword evidence="1" id="KW-0614">Plasmid</keyword>
<gene>
    <name evidence="1" type="ordered locus">Avi_7140</name>
</gene>